<dbReference type="PROSITE" id="PS51257">
    <property type="entry name" value="PROKAR_LIPOPROTEIN"/>
    <property type="match status" value="1"/>
</dbReference>
<feature type="domain" description="Cytochrome c" evidence="7">
    <location>
        <begin position="281"/>
        <end position="418"/>
    </location>
</feature>
<evidence type="ECO:0000256" key="2">
    <source>
        <dbReference type="ARBA" id="ARBA00022617"/>
    </source>
</evidence>
<evidence type="ECO:0000313" key="8">
    <source>
        <dbReference type="EMBL" id="MDN5213913.1"/>
    </source>
</evidence>
<evidence type="ECO:0000256" key="5">
    <source>
        <dbReference type="ARBA" id="ARBA00023004"/>
    </source>
</evidence>
<evidence type="ECO:0000313" key="9">
    <source>
        <dbReference type="Proteomes" id="UP001172083"/>
    </source>
</evidence>
<keyword evidence="2 6" id="KW-0349">Heme</keyword>
<protein>
    <submittedName>
        <fullName evidence="8">Cytochrome c peroxidase</fullName>
    </submittedName>
</protein>
<comment type="caution">
    <text evidence="8">The sequence shown here is derived from an EMBL/GenBank/DDBJ whole genome shotgun (WGS) entry which is preliminary data.</text>
</comment>
<proteinExistence type="predicted"/>
<evidence type="ECO:0000256" key="1">
    <source>
        <dbReference type="ARBA" id="ARBA00004196"/>
    </source>
</evidence>
<feature type="domain" description="Cytochrome c" evidence="7">
    <location>
        <begin position="76"/>
        <end position="233"/>
    </location>
</feature>
<dbReference type="SUPFAM" id="SSF46626">
    <property type="entry name" value="Cytochrome c"/>
    <property type="match status" value="2"/>
</dbReference>
<dbReference type="Proteomes" id="UP001172083">
    <property type="component" value="Unassembled WGS sequence"/>
</dbReference>
<keyword evidence="5 6" id="KW-0408">Iron</keyword>
<gene>
    <name evidence="8" type="ORF">QQ020_17695</name>
</gene>
<dbReference type="InterPro" id="IPR051395">
    <property type="entry name" value="Cytochrome_c_Peroxidase/MauG"/>
</dbReference>
<keyword evidence="3 6" id="KW-0479">Metal-binding</keyword>
<sequence>MNHNRLLITIATGIVMLFYGCSSDDDGPASPDALDNQLQDALVQAGGSQGLDLFKQPSSTDFSNIPQDPLNPITTEKVALGKLLFHETGLAINPKLPNGEGTYSCASCHHAAAGFQAGMAQGIGEGGSGFGTKGENRSRHDDYQGEELDVQPIRTPSAMNGAYQEATLWNGQFGAKGINNGTDAYWTPGTPKEDNQFGYEGLEIQAIAGLKVHRMQIKESLCETNTDYIQLFADAFPNVPEDERIDREYAGLAIGAYERTLLSNEAPFQKWLNGDKAAMSDSEKRGALLFFGKAECNSCHTGPALNDMAFYALGMNDLRSLSNVFQTMDEDHKGRADFTGLDGDLYKFKVPQLYNLKDSPFYGHGASFNTIREVVEYKNNGVAENINVDAGQIASEFKPLGLTQDEISDLTVFLENALYDANLARYVPASIPSEQCFPNNDVQSKADLGCN</sequence>
<dbReference type="EMBL" id="JAUJEB010000004">
    <property type="protein sequence ID" value="MDN5213913.1"/>
    <property type="molecule type" value="Genomic_DNA"/>
</dbReference>
<dbReference type="InterPro" id="IPR009056">
    <property type="entry name" value="Cyt_c-like_dom"/>
</dbReference>
<dbReference type="GO" id="GO:0004601">
    <property type="term" value="F:peroxidase activity"/>
    <property type="evidence" value="ECO:0007669"/>
    <property type="project" value="UniProtKB-KW"/>
</dbReference>
<comment type="subcellular location">
    <subcellularLocation>
        <location evidence="1">Cell envelope</location>
    </subcellularLocation>
</comment>
<name>A0ABT8L823_9BACT</name>
<keyword evidence="4" id="KW-0560">Oxidoreductase</keyword>
<evidence type="ECO:0000256" key="4">
    <source>
        <dbReference type="ARBA" id="ARBA00023002"/>
    </source>
</evidence>
<dbReference type="RefSeq" id="WP_346759252.1">
    <property type="nucleotide sequence ID" value="NZ_JAUJEB010000004.1"/>
</dbReference>
<keyword evidence="8" id="KW-0575">Peroxidase</keyword>
<evidence type="ECO:0000259" key="7">
    <source>
        <dbReference type="PROSITE" id="PS51007"/>
    </source>
</evidence>
<accession>A0ABT8L823</accession>
<keyword evidence="9" id="KW-1185">Reference proteome</keyword>
<evidence type="ECO:0000256" key="3">
    <source>
        <dbReference type="ARBA" id="ARBA00022723"/>
    </source>
</evidence>
<evidence type="ECO:0000256" key="6">
    <source>
        <dbReference type="PROSITE-ProRule" id="PRU00433"/>
    </source>
</evidence>
<organism evidence="8 9">
    <name type="scientific">Agaribacillus aureus</name>
    <dbReference type="NCBI Taxonomy" id="3051825"/>
    <lineage>
        <taxon>Bacteria</taxon>
        <taxon>Pseudomonadati</taxon>
        <taxon>Bacteroidota</taxon>
        <taxon>Cytophagia</taxon>
        <taxon>Cytophagales</taxon>
        <taxon>Splendidivirgaceae</taxon>
        <taxon>Agaribacillus</taxon>
    </lineage>
</organism>
<dbReference type="PROSITE" id="PS51007">
    <property type="entry name" value="CYTC"/>
    <property type="match status" value="2"/>
</dbReference>
<dbReference type="InterPro" id="IPR004852">
    <property type="entry name" value="Di-haem_cyt_c_peroxidsae"/>
</dbReference>
<dbReference type="Gene3D" id="1.10.760.10">
    <property type="entry name" value="Cytochrome c-like domain"/>
    <property type="match status" value="2"/>
</dbReference>
<dbReference type="PANTHER" id="PTHR30600">
    <property type="entry name" value="CYTOCHROME C PEROXIDASE-RELATED"/>
    <property type="match status" value="1"/>
</dbReference>
<dbReference type="InterPro" id="IPR036909">
    <property type="entry name" value="Cyt_c-like_dom_sf"/>
</dbReference>
<dbReference type="Pfam" id="PF03150">
    <property type="entry name" value="CCP_MauG"/>
    <property type="match status" value="1"/>
</dbReference>
<reference evidence="8" key="1">
    <citation type="submission" date="2023-06" db="EMBL/GenBank/DDBJ databases">
        <title>Genomic of Agaribacillus aureum.</title>
        <authorList>
            <person name="Wang G."/>
        </authorList>
    </citation>
    <scope>NUCLEOTIDE SEQUENCE</scope>
    <source>
        <strain evidence="8">BMA12</strain>
    </source>
</reference>